<dbReference type="SUPFAM" id="SSF53639">
    <property type="entry name" value="AraD/HMP-PK domain-like"/>
    <property type="match status" value="1"/>
</dbReference>
<dbReference type="GO" id="GO:0016829">
    <property type="term" value="F:lyase activity"/>
    <property type="evidence" value="ECO:0007669"/>
    <property type="project" value="UniProtKB-KW"/>
</dbReference>
<dbReference type="Gene3D" id="3.40.225.10">
    <property type="entry name" value="Class II aldolase/adducin N-terminal domain"/>
    <property type="match status" value="1"/>
</dbReference>
<evidence type="ECO:0000256" key="2">
    <source>
        <dbReference type="SAM" id="MobiDB-lite"/>
    </source>
</evidence>
<dbReference type="PANTHER" id="PTHR10672">
    <property type="entry name" value="ADDUCIN"/>
    <property type="match status" value="1"/>
</dbReference>
<dbReference type="PATRIC" id="fig|33995.3.peg.3513"/>
<dbReference type="EMBL" id="LHUQ01000032">
    <property type="protein sequence ID" value="KON63343.1"/>
    <property type="molecule type" value="Genomic_DNA"/>
</dbReference>
<dbReference type="Proteomes" id="UP000037566">
    <property type="component" value="Unassembled WGS sequence"/>
</dbReference>
<name>A0A0M0EDM4_KOMEU</name>
<dbReference type="InterPro" id="IPR036409">
    <property type="entry name" value="Aldolase_II/adducin_N_sf"/>
</dbReference>
<dbReference type="STRING" id="33995.KOEU_31720"/>
<dbReference type="InterPro" id="IPR051017">
    <property type="entry name" value="Aldolase-II_Adducin_sf"/>
</dbReference>
<evidence type="ECO:0000259" key="3">
    <source>
        <dbReference type="SMART" id="SM01007"/>
    </source>
</evidence>
<dbReference type="EC" id="4.1.-.-" evidence="4"/>
<feature type="domain" description="Class II aldolase/adducin N-terminal" evidence="3">
    <location>
        <begin position="37"/>
        <end position="217"/>
    </location>
</feature>
<evidence type="ECO:0000313" key="5">
    <source>
        <dbReference type="Proteomes" id="UP000037566"/>
    </source>
</evidence>
<dbReference type="RefSeq" id="WP_053323944.1">
    <property type="nucleotide sequence ID" value="NZ_LHUQ01000032.1"/>
</dbReference>
<comment type="caution">
    <text evidence="4">The sequence shown here is derived from an EMBL/GenBank/DDBJ whole genome shotgun (WGS) entry which is preliminary data.</text>
</comment>
<dbReference type="OrthoDB" id="5291399at2"/>
<feature type="region of interest" description="Disordered" evidence="2">
    <location>
        <begin position="1"/>
        <end position="31"/>
    </location>
</feature>
<reference evidence="4" key="1">
    <citation type="submission" date="2015-08" db="EMBL/GenBank/DDBJ databases">
        <title>Draft genome sequence of Komagataeibacter europaeus CECT 8546 a cellulose producer strain from vinegar produced by the traditional method.</title>
        <authorList>
            <person name="Poehlein A."/>
            <person name="Valera M.J."/>
            <person name="Haack F.S."/>
            <person name="Mas A."/>
            <person name="Daniel R."/>
            <person name="Streit W.R."/>
            <person name="Mateo E."/>
        </authorList>
    </citation>
    <scope>NUCLEOTIDE SEQUENCE [LARGE SCALE GENOMIC DNA]</scope>
    <source>
        <strain evidence="4">CECT 8546</strain>
    </source>
</reference>
<evidence type="ECO:0000313" key="4">
    <source>
        <dbReference type="EMBL" id="KON63343.1"/>
    </source>
</evidence>
<keyword evidence="4" id="KW-0456">Lyase</keyword>
<organism evidence="4 5">
    <name type="scientific">Komagataeibacter europaeus</name>
    <name type="common">Gluconacetobacter europaeus</name>
    <dbReference type="NCBI Taxonomy" id="33995"/>
    <lineage>
        <taxon>Bacteria</taxon>
        <taxon>Pseudomonadati</taxon>
        <taxon>Pseudomonadota</taxon>
        <taxon>Alphaproteobacteria</taxon>
        <taxon>Acetobacterales</taxon>
        <taxon>Acetobacteraceae</taxon>
        <taxon>Komagataeibacter</taxon>
    </lineage>
</organism>
<comment type="similarity">
    <text evidence="1">Belongs to the aldolase class II family.</text>
</comment>
<dbReference type="AlphaFoldDB" id="A0A0M0EDM4"/>
<gene>
    <name evidence="4" type="primary">novR2</name>
    <name evidence="4" type="ORF">KOEU_31720</name>
</gene>
<dbReference type="GO" id="GO:0051015">
    <property type="term" value="F:actin filament binding"/>
    <property type="evidence" value="ECO:0007669"/>
    <property type="project" value="TreeGrafter"/>
</dbReference>
<keyword evidence="5" id="KW-1185">Reference proteome</keyword>
<sequence length="266" mass="29341">MNVVPSSRQNPAQARARRLQPRPAAPSFEAERLHRKQRLAATFRLFARHGFDQGLAGHVTARDPEFPDQYWINPLAVHFSQIRVSDLQLVDHDGTILQGDRPINTAGFTIHSALHRARPDVIAAAHTHSTYGKAFSALGKKLLPITQDSCAFYEDHALFDPFSGVVLDDSEGERLAHALGPRKALILQNHGLLTVGPTVEAAAWWFLTMDNAAHTQLLAEAAGRVKPIAPDIARLTASQVGTQQGGYFCFQPLWDWIVALEPDLLD</sequence>
<accession>A0A0M0EDM4</accession>
<proteinExistence type="inferred from homology"/>
<dbReference type="SMART" id="SM01007">
    <property type="entry name" value="Aldolase_II"/>
    <property type="match status" value="1"/>
</dbReference>
<dbReference type="GO" id="GO:0005856">
    <property type="term" value="C:cytoskeleton"/>
    <property type="evidence" value="ECO:0007669"/>
    <property type="project" value="TreeGrafter"/>
</dbReference>
<protein>
    <submittedName>
        <fullName evidence="4">Decarboxylase NovR</fullName>
        <ecNumber evidence="4">4.1.-.-</ecNumber>
    </submittedName>
</protein>
<evidence type="ECO:0000256" key="1">
    <source>
        <dbReference type="ARBA" id="ARBA00037961"/>
    </source>
</evidence>
<dbReference type="InterPro" id="IPR001303">
    <property type="entry name" value="Aldolase_II/adducin_N"/>
</dbReference>
<dbReference type="NCBIfam" id="NF004855">
    <property type="entry name" value="PRK06208.1"/>
    <property type="match status" value="1"/>
</dbReference>
<dbReference type="PANTHER" id="PTHR10672:SF3">
    <property type="entry name" value="PROTEIN HU-LI TAI SHAO"/>
    <property type="match status" value="1"/>
</dbReference>
<dbReference type="Pfam" id="PF00596">
    <property type="entry name" value="Aldolase_II"/>
    <property type="match status" value="1"/>
</dbReference>
<dbReference type="FunFam" id="3.40.225.10:FF:000009">
    <property type="entry name" value="Class II aldolase/adducin N-terminal"/>
    <property type="match status" value="1"/>
</dbReference>